<evidence type="ECO:0000313" key="2">
    <source>
        <dbReference type="Proteomes" id="UP000297910"/>
    </source>
</evidence>
<dbReference type="AlphaFoldDB" id="A0A4Z1G3K0"/>
<sequence>MNAHRVTEISCSLMHRESSQLDVNAVRIHNYDTGYLAKDSSYTETDFKRSTSHLRTIVLTESDERPVSYSYTASRSSSVVNESITSPTPLSFLKVLFKYGGLMSIFENAQNKAGKNCLTTYVKNDVGDVTNLVCHLSAFIPGDFATWSESSHKAFDNIKTFQRSLAQLDIIAWWQSLQYC</sequence>
<dbReference type="Proteomes" id="UP000297910">
    <property type="component" value="Unassembled WGS sequence"/>
</dbReference>
<keyword evidence="2" id="KW-1185">Reference proteome</keyword>
<dbReference type="EMBL" id="PQXI01000009">
    <property type="protein sequence ID" value="TGO29972.1"/>
    <property type="molecule type" value="Genomic_DNA"/>
</dbReference>
<protein>
    <submittedName>
        <fullName evidence="1">Uncharacterized protein</fullName>
    </submittedName>
</protein>
<organism evidence="1 2">
    <name type="scientific">Botrytis paeoniae</name>
    <dbReference type="NCBI Taxonomy" id="278948"/>
    <lineage>
        <taxon>Eukaryota</taxon>
        <taxon>Fungi</taxon>
        <taxon>Dikarya</taxon>
        <taxon>Ascomycota</taxon>
        <taxon>Pezizomycotina</taxon>
        <taxon>Leotiomycetes</taxon>
        <taxon>Helotiales</taxon>
        <taxon>Sclerotiniaceae</taxon>
        <taxon>Botrytis</taxon>
    </lineage>
</organism>
<reference evidence="1 2" key="1">
    <citation type="submission" date="2017-12" db="EMBL/GenBank/DDBJ databases">
        <title>Comparative genomics of Botrytis spp.</title>
        <authorList>
            <person name="Valero-Jimenez C.A."/>
            <person name="Tapia P."/>
            <person name="Veloso J."/>
            <person name="Silva-Moreno E."/>
            <person name="Staats M."/>
            <person name="Valdes J.H."/>
            <person name="Van Kan J.A.L."/>
        </authorList>
    </citation>
    <scope>NUCLEOTIDE SEQUENCE [LARGE SCALE GENOMIC DNA]</scope>
    <source>
        <strain evidence="1 2">Bp0003</strain>
    </source>
</reference>
<name>A0A4Z1G3K0_9HELO</name>
<accession>A0A4Z1G3K0</accession>
<proteinExistence type="predicted"/>
<evidence type="ECO:0000313" key="1">
    <source>
        <dbReference type="EMBL" id="TGO29972.1"/>
    </source>
</evidence>
<comment type="caution">
    <text evidence="1">The sequence shown here is derived from an EMBL/GenBank/DDBJ whole genome shotgun (WGS) entry which is preliminary data.</text>
</comment>
<gene>
    <name evidence="1" type="ORF">BPAE_0009g00700</name>
</gene>